<name>A0A160DV00_9GAMM</name>
<dbReference type="PROSITE" id="PS50902">
    <property type="entry name" value="FLAVODOXIN_LIKE"/>
    <property type="match status" value="1"/>
</dbReference>
<dbReference type="AlphaFoldDB" id="A0A160DV00"/>
<dbReference type="GO" id="GO:0003958">
    <property type="term" value="F:NADPH-hemoprotein reductase activity"/>
    <property type="evidence" value="ECO:0007669"/>
    <property type="project" value="UniProtKB-EC"/>
</dbReference>
<evidence type="ECO:0000259" key="6">
    <source>
        <dbReference type="PROSITE" id="PS50902"/>
    </source>
</evidence>
<evidence type="ECO:0000256" key="1">
    <source>
        <dbReference type="ARBA" id="ARBA00022630"/>
    </source>
</evidence>
<dbReference type="CDD" id="cd06200">
    <property type="entry name" value="SiR_like1"/>
    <property type="match status" value="1"/>
</dbReference>
<feature type="domain" description="FAD-binding FR-type" evidence="7">
    <location>
        <begin position="245"/>
        <end position="411"/>
    </location>
</feature>
<dbReference type="KEGG" id="dko:I596_1868"/>
<evidence type="ECO:0000256" key="5">
    <source>
        <dbReference type="SAM" id="Phobius"/>
    </source>
</evidence>
<dbReference type="InterPro" id="IPR001094">
    <property type="entry name" value="Flavdoxin-like"/>
</dbReference>
<keyword evidence="2" id="KW-0288">FMN</keyword>
<dbReference type="GO" id="GO:0050660">
    <property type="term" value="F:flavin adenine dinucleotide binding"/>
    <property type="evidence" value="ECO:0007669"/>
    <property type="project" value="TreeGrafter"/>
</dbReference>
<dbReference type="SUPFAM" id="SSF52218">
    <property type="entry name" value="Flavoproteins"/>
    <property type="match status" value="1"/>
</dbReference>
<dbReference type="Gene3D" id="2.40.30.10">
    <property type="entry name" value="Translation factors"/>
    <property type="match status" value="2"/>
</dbReference>
<keyword evidence="3" id="KW-0249">Electron transport</keyword>
<dbReference type="InterPro" id="IPR023173">
    <property type="entry name" value="NADPH_Cyt_P450_Rdtase_alpha"/>
</dbReference>
<protein>
    <recommendedName>
        <fullName evidence="4">NADPH--hemoprotein reductase</fullName>
        <ecNumber evidence="4">1.6.2.4</ecNumber>
    </recommendedName>
</protein>
<evidence type="ECO:0000256" key="2">
    <source>
        <dbReference type="ARBA" id="ARBA00022643"/>
    </source>
</evidence>
<dbReference type="Gene3D" id="1.20.990.10">
    <property type="entry name" value="NADPH-cytochrome p450 Reductase, Chain A, domain 3"/>
    <property type="match status" value="1"/>
</dbReference>
<dbReference type="Pfam" id="PF00258">
    <property type="entry name" value="Flavodoxin_1"/>
    <property type="match status" value="1"/>
</dbReference>
<dbReference type="InterPro" id="IPR017927">
    <property type="entry name" value="FAD-bd_FR_type"/>
</dbReference>
<dbReference type="EMBL" id="CP015249">
    <property type="protein sequence ID" value="ANB17891.1"/>
    <property type="molecule type" value="Genomic_DNA"/>
</dbReference>
<keyword evidence="5" id="KW-1133">Transmembrane helix</keyword>
<evidence type="ECO:0000256" key="4">
    <source>
        <dbReference type="ARBA" id="ARBA00023797"/>
    </source>
</evidence>
<reference evidence="8 9" key="1">
    <citation type="submission" date="2016-04" db="EMBL/GenBank/DDBJ databases">
        <title>Complete genome sequence of Dokdonella koreensis DS-123T.</title>
        <authorList>
            <person name="Kim J.F."/>
            <person name="Lee H."/>
            <person name="Kwak M.-J."/>
        </authorList>
    </citation>
    <scope>NUCLEOTIDE SEQUENCE [LARGE SCALE GENOMIC DNA]</scope>
    <source>
        <strain evidence="8 9">DS-123</strain>
    </source>
</reference>
<dbReference type="PRINTS" id="PR00369">
    <property type="entry name" value="FLAVODOXIN"/>
</dbReference>
<gene>
    <name evidence="8" type="ORF">I596_1868</name>
</gene>
<dbReference type="STRING" id="1300342.I596_1868"/>
<dbReference type="Gene3D" id="3.40.50.80">
    <property type="entry name" value="Nucleotide-binding domain of ferredoxin-NADP reductase (FNR) module"/>
    <property type="match status" value="1"/>
</dbReference>
<dbReference type="SUPFAM" id="SSF52343">
    <property type="entry name" value="Ferredoxin reductase-like, C-terminal NADP-linked domain"/>
    <property type="match status" value="1"/>
</dbReference>
<dbReference type="InterPro" id="IPR001709">
    <property type="entry name" value="Flavoprot_Pyr_Nucl_cyt_Rdtase"/>
</dbReference>
<dbReference type="GO" id="GO:0010181">
    <property type="term" value="F:FMN binding"/>
    <property type="evidence" value="ECO:0007669"/>
    <property type="project" value="InterPro"/>
</dbReference>
<feature type="transmembrane region" description="Helical" evidence="5">
    <location>
        <begin position="49"/>
        <end position="68"/>
    </location>
</feature>
<dbReference type="InterPro" id="IPR029039">
    <property type="entry name" value="Flavoprotein-like_sf"/>
</dbReference>
<evidence type="ECO:0000313" key="9">
    <source>
        <dbReference type="Proteomes" id="UP000076830"/>
    </source>
</evidence>
<dbReference type="InterPro" id="IPR008254">
    <property type="entry name" value="Flavodoxin/NO_synth"/>
</dbReference>
<keyword evidence="9" id="KW-1185">Reference proteome</keyword>
<keyword evidence="5" id="KW-0812">Transmembrane</keyword>
<keyword evidence="5" id="KW-0472">Membrane</keyword>
<evidence type="ECO:0000256" key="3">
    <source>
        <dbReference type="ARBA" id="ARBA00022982"/>
    </source>
</evidence>
<organism evidence="8 9">
    <name type="scientific">Dokdonella koreensis DS-123</name>
    <dbReference type="NCBI Taxonomy" id="1300342"/>
    <lineage>
        <taxon>Bacteria</taxon>
        <taxon>Pseudomonadati</taxon>
        <taxon>Pseudomonadota</taxon>
        <taxon>Gammaproteobacteria</taxon>
        <taxon>Lysobacterales</taxon>
        <taxon>Rhodanobacteraceae</taxon>
        <taxon>Dokdonella</taxon>
    </lineage>
</organism>
<dbReference type="Pfam" id="PF00175">
    <property type="entry name" value="NAD_binding_1"/>
    <property type="match status" value="1"/>
</dbReference>
<dbReference type="PRINTS" id="PR00371">
    <property type="entry name" value="FPNCR"/>
</dbReference>
<dbReference type="PANTHER" id="PTHR19384:SF17">
    <property type="entry name" value="NADPH--CYTOCHROME P450 REDUCTASE"/>
    <property type="match status" value="1"/>
</dbReference>
<sequence>MIDAMKLRRPSATALATTAILAALALLAGWLFSLQGDATFWRDPPPRRLLAALAVVVAWLMLCAAVAWRTRRRREAAAEAAVVPASAPVAGPPILVAYASQTGFAEQLAGQTLQSLVAAGAAARLLPLAQLDAATLAAAGRVLFVASTTGEGDPPDGAIAFVSEVMDRELPLEGVRYGLLALGDSEYVNYCGFGRQLDAWLRRCGAAPLFDGVEVDNGDEGALRHWQHHLGLLTGRGDLPDWSAPEYGRWRLAERRLLNPGSAGDPCFHLALAPVDGAAAWQAGDIAEIGPRNAPGDVARLLAALGLDGQAPVRSDTGTTLGDVLAASRLPEAAEVTDLDPQALADRLQPLPHREYSIASLPADGQVHLLIRQMRRPDGSFGIGTGWLTAHAPIGAPIALRTRSNTNFHAPADARPLILVGNGTGLAGLRALLKERIAAGHRRNWLVFGERNAAHDWYYQDEIRAWQADGWIERLDLAFSRDQAERVYVQQRLREAAGELRRWVEQGAAVYVCGSLDGMAPGVDAALLEVLGSALFDRIGIEGRYRRDVY</sequence>
<dbReference type="InterPro" id="IPR001433">
    <property type="entry name" value="OxRdtase_FAD/NAD-bd"/>
</dbReference>
<keyword evidence="1" id="KW-0285">Flavoprotein</keyword>
<dbReference type="GO" id="GO:0005829">
    <property type="term" value="C:cytosol"/>
    <property type="evidence" value="ECO:0007669"/>
    <property type="project" value="TreeGrafter"/>
</dbReference>
<accession>A0A160DV00</accession>
<dbReference type="PROSITE" id="PS51384">
    <property type="entry name" value="FAD_FR"/>
    <property type="match status" value="1"/>
</dbReference>
<proteinExistence type="predicted"/>
<dbReference type="InterPro" id="IPR039261">
    <property type="entry name" value="FNR_nucleotide-bd"/>
</dbReference>
<dbReference type="Gene3D" id="3.40.50.360">
    <property type="match status" value="1"/>
</dbReference>
<dbReference type="PATRIC" id="fig|1300342.3.peg.1826"/>
<evidence type="ECO:0000259" key="7">
    <source>
        <dbReference type="PROSITE" id="PS51384"/>
    </source>
</evidence>
<dbReference type="EC" id="1.6.2.4" evidence="4"/>
<dbReference type="SUPFAM" id="SSF63380">
    <property type="entry name" value="Riboflavin synthase domain-like"/>
    <property type="match status" value="1"/>
</dbReference>
<evidence type="ECO:0000313" key="8">
    <source>
        <dbReference type="EMBL" id="ANB17891.1"/>
    </source>
</evidence>
<dbReference type="PANTHER" id="PTHR19384">
    <property type="entry name" value="NITRIC OXIDE SYNTHASE-RELATED"/>
    <property type="match status" value="1"/>
</dbReference>
<feature type="domain" description="Flavodoxin-like" evidence="6">
    <location>
        <begin position="94"/>
        <end position="231"/>
    </location>
</feature>
<dbReference type="Proteomes" id="UP000076830">
    <property type="component" value="Chromosome"/>
</dbReference>
<dbReference type="InterPro" id="IPR017938">
    <property type="entry name" value="Riboflavin_synthase-like_b-brl"/>
</dbReference>
<keyword evidence="3" id="KW-0813">Transport</keyword>